<dbReference type="Gene3D" id="2.60.40.10">
    <property type="entry name" value="Immunoglobulins"/>
    <property type="match status" value="1"/>
</dbReference>
<dbReference type="Gene3D" id="2.60.40.4070">
    <property type="match status" value="1"/>
</dbReference>
<proteinExistence type="predicted"/>
<evidence type="ECO:0000313" key="4">
    <source>
        <dbReference type="EMBL" id="TMQ52616.1"/>
    </source>
</evidence>
<dbReference type="Proteomes" id="UP000319829">
    <property type="component" value="Unassembled WGS sequence"/>
</dbReference>
<evidence type="ECO:0000313" key="5">
    <source>
        <dbReference type="Proteomes" id="UP000319829"/>
    </source>
</evidence>
<evidence type="ECO:0000256" key="1">
    <source>
        <dbReference type="SAM" id="MobiDB-lite"/>
    </source>
</evidence>
<keyword evidence="2" id="KW-0732">Signal</keyword>
<dbReference type="EMBL" id="VBOU01000096">
    <property type="protein sequence ID" value="TMQ52616.1"/>
    <property type="molecule type" value="Genomic_DNA"/>
</dbReference>
<organism evidence="4 5">
    <name type="scientific">Eiseniibacteriota bacterium</name>
    <dbReference type="NCBI Taxonomy" id="2212470"/>
    <lineage>
        <taxon>Bacteria</taxon>
        <taxon>Candidatus Eiseniibacteriota</taxon>
    </lineage>
</organism>
<feature type="domain" description="FlgD/Vpr Ig-like" evidence="3">
    <location>
        <begin position="922"/>
        <end position="987"/>
    </location>
</feature>
<reference evidence="4 5" key="1">
    <citation type="journal article" date="2019" name="Nat. Microbiol.">
        <title>Mediterranean grassland soil C-N compound turnover is dependent on rainfall and depth, and is mediated by genomically divergent microorganisms.</title>
        <authorList>
            <person name="Diamond S."/>
            <person name="Andeer P.F."/>
            <person name="Li Z."/>
            <person name="Crits-Christoph A."/>
            <person name="Burstein D."/>
            <person name="Anantharaman K."/>
            <person name="Lane K.R."/>
            <person name="Thomas B.C."/>
            <person name="Pan C."/>
            <person name="Northen T.R."/>
            <person name="Banfield J.F."/>
        </authorList>
    </citation>
    <scope>NUCLEOTIDE SEQUENCE [LARGE SCALE GENOMIC DNA]</scope>
    <source>
        <strain evidence="4">WS_4</strain>
    </source>
</reference>
<feature type="signal peptide" evidence="2">
    <location>
        <begin position="1"/>
        <end position="29"/>
    </location>
</feature>
<dbReference type="Pfam" id="PF13860">
    <property type="entry name" value="FlgD_ig"/>
    <property type="match status" value="1"/>
</dbReference>
<evidence type="ECO:0000256" key="2">
    <source>
        <dbReference type="SAM" id="SignalP"/>
    </source>
</evidence>
<comment type="caution">
    <text evidence="4">The sequence shown here is derived from an EMBL/GenBank/DDBJ whole genome shotgun (WGS) entry which is preliminary data.</text>
</comment>
<protein>
    <recommendedName>
        <fullName evidence="3">FlgD/Vpr Ig-like domain-containing protein</fullName>
    </recommendedName>
</protein>
<gene>
    <name evidence="4" type="ORF">E6K74_11970</name>
</gene>
<dbReference type="InterPro" id="IPR008964">
    <property type="entry name" value="Invasin/intimin_cell_adhesion"/>
</dbReference>
<dbReference type="InterPro" id="IPR013783">
    <property type="entry name" value="Ig-like_fold"/>
</dbReference>
<accession>A0A538SMK5</accession>
<feature type="region of interest" description="Disordered" evidence="1">
    <location>
        <begin position="480"/>
        <end position="500"/>
    </location>
</feature>
<dbReference type="AlphaFoldDB" id="A0A538SMK5"/>
<evidence type="ECO:0000259" key="3">
    <source>
        <dbReference type="Pfam" id="PF13860"/>
    </source>
</evidence>
<feature type="chain" id="PRO_5022200994" description="FlgD/Vpr Ig-like domain-containing protein" evidence="2">
    <location>
        <begin position="30"/>
        <end position="999"/>
    </location>
</feature>
<dbReference type="InterPro" id="IPR025965">
    <property type="entry name" value="FlgD/Vpr_Ig-like"/>
</dbReference>
<sequence length="999" mass="102572">MCQALRAARAGAFLALVLAAQLNAAPAIAGPFSRLQVLLPGETAAPGTSSGKTGTPSPQTAGVPFYVTVRACDASWTLVPSVTHSIRILCSDASASLPAPAQLVGGTADYLVIMNAGGNFTVYAHDQSDATIPDGPSSLVRSIVLQSLEFSNITRNQTAGVPISATITARDPNGDLVSGFSGTVRLRQLTSFGEGRVSPVTVSLTSGQWNGSFTVYRADESNPTSGNVSVRGEVDGHPTQSGVSNAFVVHPGTIQRLQIVAPGQSPLPGSVSGMTGVPASQSAGRSFTVNVYATDAYWNQVPSEDNIRVSSSTDPADTPVTGSLSGGFRQLTFTLMTVGTQTVTVTDESNGSITSMTSAGIQVIPSAADHFAFSAIPSPQVAGVPFTITVRATDQSGNTVYDYTGDAALGANTGAGTSTPTQITFAAGVWTGPITLFGAGASVRLTCADFSAPPRTGTSASITVNPASFVKLQVILPGETAKGGTGDGKDGTPSSQTAGTPFPITVRAVDAYWNVVSGVNDRVALTSTDPFAGIPAETTLVSGQLIFPGRLFKSGTQTITARDVDNSAIQNNTSGNVTIVGGAFSRVLVLAPGESPAPGTASGRTGAATDQSINYAFTLTVLATDQWWNPVTGATDVVHITCADPLAQLPPDQAMVNGVALMNLRLAAGGFQQISVTDVTQPSKPGSTTQVRGISSGFHLEAAVSPSTARAGEPFTLTVRVVNDAGSVIQEVNSFVTVVVQRASDGSPGSGTLLTNQFQLLQGQRAITETYTIAEPIVIVASDDAGNAPATSNVITITPGQPTAVRVSSNPPWVGGFRHATIVARVVDDFGNGVPAEPMSFALVSGTGTLGATDSMSDASGNARADFLSPRNPEHDLIRATSNGLVMDLDLQVAFVDPSAAVGTAYSFPNPFHPPNEPATIAWKITDNANVTLRVYSQTGNLVLKKEFPSGGQGGQVGLNQFVWDGKNGKGELVSSGGYVVMIEAQGTGVIRRKIAVVR</sequence>
<name>A0A538SMK5_UNCEI</name>
<dbReference type="SUPFAM" id="SSF49373">
    <property type="entry name" value="Invasin/intimin cell-adhesion fragments"/>
    <property type="match status" value="1"/>
</dbReference>